<dbReference type="Proteomes" id="UP000537131">
    <property type="component" value="Unassembled WGS sequence"/>
</dbReference>
<keyword evidence="4 8" id="KW-0812">Transmembrane</keyword>
<dbReference type="FunFam" id="1.20.1740.10:FF:000001">
    <property type="entry name" value="Amino acid permease"/>
    <property type="match status" value="1"/>
</dbReference>
<dbReference type="PANTHER" id="PTHR43495">
    <property type="entry name" value="GABA PERMEASE"/>
    <property type="match status" value="1"/>
</dbReference>
<evidence type="ECO:0000313" key="11">
    <source>
        <dbReference type="Proteomes" id="UP000537131"/>
    </source>
</evidence>
<evidence type="ECO:0000256" key="6">
    <source>
        <dbReference type="ARBA" id="ARBA00022989"/>
    </source>
</evidence>
<feature type="transmembrane region" description="Helical" evidence="8">
    <location>
        <begin position="129"/>
        <end position="150"/>
    </location>
</feature>
<dbReference type="GO" id="GO:0055085">
    <property type="term" value="P:transmembrane transport"/>
    <property type="evidence" value="ECO:0007669"/>
    <property type="project" value="InterPro"/>
</dbReference>
<keyword evidence="11" id="KW-1185">Reference proteome</keyword>
<evidence type="ECO:0000256" key="2">
    <source>
        <dbReference type="ARBA" id="ARBA00022448"/>
    </source>
</evidence>
<feature type="transmembrane region" description="Helical" evidence="8">
    <location>
        <begin position="21"/>
        <end position="42"/>
    </location>
</feature>
<accession>A0A7Y0EIG2</accession>
<keyword evidence="6 8" id="KW-1133">Transmembrane helix</keyword>
<feature type="transmembrane region" description="Helical" evidence="8">
    <location>
        <begin position="101"/>
        <end position="123"/>
    </location>
</feature>
<comment type="caution">
    <text evidence="10">The sequence shown here is derived from an EMBL/GenBank/DDBJ whole genome shotgun (WGS) entry which is preliminary data.</text>
</comment>
<dbReference type="PROSITE" id="PS00218">
    <property type="entry name" value="AMINO_ACID_PERMEASE_1"/>
    <property type="match status" value="1"/>
</dbReference>
<feature type="transmembrane region" description="Helical" evidence="8">
    <location>
        <begin position="162"/>
        <end position="183"/>
    </location>
</feature>
<evidence type="ECO:0000256" key="5">
    <source>
        <dbReference type="ARBA" id="ARBA00022970"/>
    </source>
</evidence>
<dbReference type="Pfam" id="PF00324">
    <property type="entry name" value="AA_permease"/>
    <property type="match status" value="1"/>
</dbReference>
<keyword evidence="2" id="KW-0813">Transport</keyword>
<dbReference type="PANTHER" id="PTHR43495:SF6">
    <property type="entry name" value="THREONINE_SERINE TRANSPORTER YBXG-RELATED"/>
    <property type="match status" value="1"/>
</dbReference>
<evidence type="ECO:0000256" key="7">
    <source>
        <dbReference type="ARBA" id="ARBA00023136"/>
    </source>
</evidence>
<keyword evidence="3" id="KW-1003">Cell membrane</keyword>
<feature type="transmembrane region" description="Helical" evidence="8">
    <location>
        <begin position="335"/>
        <end position="356"/>
    </location>
</feature>
<dbReference type="InterPro" id="IPR004841">
    <property type="entry name" value="AA-permease/SLC12A_dom"/>
</dbReference>
<feature type="transmembrane region" description="Helical" evidence="8">
    <location>
        <begin position="286"/>
        <end position="308"/>
    </location>
</feature>
<keyword evidence="5" id="KW-0029">Amino-acid transport</keyword>
<feature type="transmembrane region" description="Helical" evidence="8">
    <location>
        <begin position="244"/>
        <end position="266"/>
    </location>
</feature>
<dbReference type="GO" id="GO:0006865">
    <property type="term" value="P:amino acid transport"/>
    <property type="evidence" value="ECO:0007669"/>
    <property type="project" value="UniProtKB-KW"/>
</dbReference>
<evidence type="ECO:0000256" key="3">
    <source>
        <dbReference type="ARBA" id="ARBA00022475"/>
    </source>
</evidence>
<dbReference type="InterPro" id="IPR004840">
    <property type="entry name" value="Amino_acid_permease_CS"/>
</dbReference>
<evidence type="ECO:0000256" key="8">
    <source>
        <dbReference type="SAM" id="Phobius"/>
    </source>
</evidence>
<feature type="transmembrane region" description="Helical" evidence="8">
    <location>
        <begin position="362"/>
        <end position="385"/>
    </location>
</feature>
<evidence type="ECO:0000256" key="1">
    <source>
        <dbReference type="ARBA" id="ARBA00004651"/>
    </source>
</evidence>
<feature type="transmembrane region" description="Helical" evidence="8">
    <location>
        <begin position="406"/>
        <end position="425"/>
    </location>
</feature>
<protein>
    <submittedName>
        <fullName evidence="10">Amino acid permease</fullName>
    </submittedName>
</protein>
<proteinExistence type="predicted"/>
<feature type="transmembrane region" description="Helical" evidence="8">
    <location>
        <begin position="48"/>
        <end position="67"/>
    </location>
</feature>
<feature type="transmembrane region" description="Helical" evidence="8">
    <location>
        <begin position="431"/>
        <end position="451"/>
    </location>
</feature>
<sequence length="473" mass="51476">MSDKNTSSNEKLDRGLEERHIQMIALGGAIGVGLFLGSATTIKMAGPAILLSYLAGGIILFIIMRALGEMAVEHPVAGSFSAYANEYMGPLAGYLTGWTYWLNWVSCCMAELTAIGIYINFWFPGIPKWGSALTALVIMVFVNLVAVKAFGECEFWFALIKVVAIILMIVVGVVMIVTGIGNAGKPIGFSNLWTNGGFFPNGIKGPVSALALVTFAFFGTELIGITAGEAKNPEKTIPSAINKVFWRICIFYVGALTVIMCLYPWNKIGVIGSPFVLTFSKLGIKSAAGIINFVVLTAALSGCNSGIYTTGRMVYNLSLQGSAPKIFEKVSKRHVPMNAILASSACMLIGVILNYFLPGKVFVYLASIATFAGLFAWFMIVLVQIKFRKTLTPEQVKKLKFPMKMYPYTNYFALVYLVFVFLVMALSPDTLIAVIVGPIWLIGLTACYYIFGLNKNKHPNVEGELNKDNSENM</sequence>
<dbReference type="PIRSF" id="PIRSF006060">
    <property type="entry name" value="AA_transporter"/>
    <property type="match status" value="1"/>
</dbReference>
<evidence type="ECO:0000259" key="9">
    <source>
        <dbReference type="Pfam" id="PF00324"/>
    </source>
</evidence>
<organism evidence="10 11">
    <name type="scientific">Clostridium muellerianum</name>
    <dbReference type="NCBI Taxonomy" id="2716538"/>
    <lineage>
        <taxon>Bacteria</taxon>
        <taxon>Bacillati</taxon>
        <taxon>Bacillota</taxon>
        <taxon>Clostridia</taxon>
        <taxon>Eubacteriales</taxon>
        <taxon>Clostridiaceae</taxon>
        <taxon>Clostridium</taxon>
    </lineage>
</organism>
<dbReference type="RefSeq" id="WP_169298655.1">
    <property type="nucleotide sequence ID" value="NZ_JABBNI010000031.1"/>
</dbReference>
<evidence type="ECO:0000256" key="4">
    <source>
        <dbReference type="ARBA" id="ARBA00022692"/>
    </source>
</evidence>
<dbReference type="EMBL" id="JABBNI010000031">
    <property type="protein sequence ID" value="NMM64059.1"/>
    <property type="molecule type" value="Genomic_DNA"/>
</dbReference>
<dbReference type="Gene3D" id="1.20.1740.10">
    <property type="entry name" value="Amino acid/polyamine transporter I"/>
    <property type="match status" value="1"/>
</dbReference>
<gene>
    <name evidence="10" type="ORF">HBE96_15560</name>
</gene>
<reference evidence="10 11" key="1">
    <citation type="submission" date="2020-06" db="EMBL/GenBank/DDBJ databases">
        <title>Complete Genome Sequence of Clostridium muelleri sp. nov. P21T, an Acid-Alcohol Producing Acetogen Isolated from Old Hay.</title>
        <authorList>
            <person name="Duncan K.E."/>
            <person name="Tanner R.S."/>
        </authorList>
    </citation>
    <scope>NUCLEOTIDE SEQUENCE [LARGE SCALE GENOMIC DNA]</scope>
    <source>
        <strain evidence="10 11">P21</strain>
    </source>
</reference>
<dbReference type="AlphaFoldDB" id="A0A7Y0EIG2"/>
<keyword evidence="7 8" id="KW-0472">Membrane</keyword>
<name>A0A7Y0EIG2_9CLOT</name>
<comment type="subcellular location">
    <subcellularLocation>
        <location evidence="1">Cell membrane</location>
        <topology evidence="1">Multi-pass membrane protein</topology>
    </subcellularLocation>
</comment>
<evidence type="ECO:0000313" key="10">
    <source>
        <dbReference type="EMBL" id="NMM64059.1"/>
    </source>
</evidence>
<dbReference type="GO" id="GO:0005886">
    <property type="term" value="C:plasma membrane"/>
    <property type="evidence" value="ECO:0007669"/>
    <property type="project" value="UniProtKB-SubCell"/>
</dbReference>
<feature type="domain" description="Amino acid permease/ SLC12A" evidence="9">
    <location>
        <begin position="20"/>
        <end position="448"/>
    </location>
</feature>